<dbReference type="Proteomes" id="UP001259832">
    <property type="component" value="Unassembled WGS sequence"/>
</dbReference>
<reference evidence="1" key="1">
    <citation type="submission" date="2023-08" db="EMBL/GenBank/DDBJ databases">
        <title>Reference Genome Resource for the Citrus Pathogen Phytophthora citrophthora.</title>
        <authorList>
            <person name="Moller H."/>
            <person name="Coetzee B."/>
            <person name="Rose L.J."/>
            <person name="Van Niekerk J.M."/>
        </authorList>
    </citation>
    <scope>NUCLEOTIDE SEQUENCE</scope>
    <source>
        <strain evidence="1">STE-U-9442</strain>
    </source>
</reference>
<keyword evidence="2" id="KW-1185">Reference proteome</keyword>
<gene>
    <name evidence="1" type="ORF">P3T76_009040</name>
</gene>
<organism evidence="1 2">
    <name type="scientific">Phytophthora citrophthora</name>
    <dbReference type="NCBI Taxonomy" id="4793"/>
    <lineage>
        <taxon>Eukaryota</taxon>
        <taxon>Sar</taxon>
        <taxon>Stramenopiles</taxon>
        <taxon>Oomycota</taxon>
        <taxon>Peronosporomycetes</taxon>
        <taxon>Peronosporales</taxon>
        <taxon>Peronosporaceae</taxon>
        <taxon>Phytophthora</taxon>
    </lineage>
</organism>
<proteinExistence type="predicted"/>
<dbReference type="EMBL" id="JASMQC010000017">
    <property type="protein sequence ID" value="KAK1938965.1"/>
    <property type="molecule type" value="Genomic_DNA"/>
</dbReference>
<evidence type="ECO:0000313" key="1">
    <source>
        <dbReference type="EMBL" id="KAK1938965.1"/>
    </source>
</evidence>
<name>A0AAD9GI26_9STRA</name>
<accession>A0AAD9GI26</accession>
<sequence>MFYRLELLGVVMDCPINWRSTMAMLNRLIEFEWFNAFIKYLFSRAGEKEFSDLTRTNFQRLRPLQEEWHTIRNLVELLAQFDALTDEMRELKQPSLVLALPGICALETTLQDRHFLWSIRLCSKRRTLELDTIRDMLFIADNDVV</sequence>
<protein>
    <submittedName>
        <fullName evidence="1">Uncharacterized protein</fullName>
    </submittedName>
</protein>
<evidence type="ECO:0000313" key="2">
    <source>
        <dbReference type="Proteomes" id="UP001259832"/>
    </source>
</evidence>
<comment type="caution">
    <text evidence="1">The sequence shown here is derived from an EMBL/GenBank/DDBJ whole genome shotgun (WGS) entry which is preliminary data.</text>
</comment>
<dbReference type="AlphaFoldDB" id="A0AAD9GI26"/>